<evidence type="ECO:0000256" key="10">
    <source>
        <dbReference type="RuleBase" id="RU363037"/>
    </source>
</evidence>
<keyword evidence="4 9" id="KW-0547">Nucleotide-binding</keyword>
<evidence type="ECO:0000313" key="14">
    <source>
        <dbReference type="EMBL" id="XAJ80715.1"/>
    </source>
</evidence>
<dbReference type="PRINTS" id="PR00987">
    <property type="entry name" value="TRNASYNTHGLU"/>
</dbReference>
<dbReference type="FunFam" id="3.90.800.10:FF:000001">
    <property type="entry name" value="Glutamine--tRNA ligase"/>
    <property type="match status" value="1"/>
</dbReference>
<feature type="binding site" evidence="9">
    <location>
        <position position="232"/>
    </location>
    <ligand>
        <name>ATP</name>
        <dbReference type="ChEBI" id="CHEBI:30616"/>
    </ligand>
</feature>
<gene>
    <name evidence="9 14" type="primary">glnS</name>
    <name evidence="14" type="ORF">RJT31_02095</name>
</gene>
<sequence length="561" mass="67113">MKTTIKKYSNNFIYNIIKEDLKRNKYFSLHTRFPPEPNGYLHIGHAKSICLNFELAKLYNGYCNLRFDDTNPLKENIKYINSIINDIKWLGYTWSKKIYYSSEYFLQLYEYAKELIKKDLAYVDQLTKEQIREYRGTLTTPGKNSPYRNRNIEENLKLFEKMKKGNFNEGEACLRAKIDMSSSCMIMRDPVLYRILHTQHHQTKEKWCIYPMYDFAHCISDSIEGITHSFCTLEFQDNKLLYNWILKNISVVNHPKQYEFARLNLKYSILSKRKIQILIEKKIINNWDDPRIQTIAGLRRKGYTASSIRKFCEKIGVTKQNNLIEFSMLEYCIRNELNEKAIRTMAVLEPIKLYLYNLDDNYQEIFTVPNHPKKPELGTHEIIFTNTIYIEQEDFKEKYEKNYKRLKIGEEVRLRYAYIIKAEKIEKDKNGNIIQIICFCDLNTLGKKPTDRKNPAVIHWISKKNSFLSEFRLYEKLFNIHNPEQEKNFLSFLNPNSITIKHGFIEKKISEKIQKKITNINLFFQFERVGYFCLDVIDSKKNKLIFNRTVNLRDIWNIKKK</sequence>
<dbReference type="InterPro" id="IPR011035">
    <property type="entry name" value="Ribosomal_bL25/Gln-tRNA_synth"/>
</dbReference>
<dbReference type="NCBIfam" id="NF011291">
    <property type="entry name" value="PRK14703.1"/>
    <property type="match status" value="1"/>
</dbReference>
<feature type="binding site" evidence="9">
    <location>
        <position position="213"/>
    </location>
    <ligand>
        <name>L-glutamine</name>
        <dbReference type="ChEBI" id="CHEBI:58359"/>
    </ligand>
</feature>
<dbReference type="PROSITE" id="PS00178">
    <property type="entry name" value="AA_TRNA_LIGASE_I"/>
    <property type="match status" value="1"/>
</dbReference>
<keyword evidence="7 9" id="KW-0030">Aminoacyl-tRNA synthetase</keyword>
<comment type="subcellular location">
    <subcellularLocation>
        <location evidence="9">Cytoplasm</location>
    </subcellularLocation>
</comment>
<dbReference type="InterPro" id="IPR000924">
    <property type="entry name" value="Glu/Gln-tRNA-synth"/>
</dbReference>
<proteinExistence type="inferred from homology"/>
<dbReference type="InterPro" id="IPR020056">
    <property type="entry name" value="Rbsml_bL25/Gln-tRNA_synth_N"/>
</dbReference>
<keyword evidence="3 9" id="KW-0436">Ligase</keyword>
<comment type="catalytic activity">
    <reaction evidence="8 9">
        <text>tRNA(Gln) + L-glutamine + ATP = L-glutaminyl-tRNA(Gln) + AMP + diphosphate</text>
        <dbReference type="Rhea" id="RHEA:20121"/>
        <dbReference type="Rhea" id="RHEA-COMP:9662"/>
        <dbReference type="Rhea" id="RHEA-COMP:9681"/>
        <dbReference type="ChEBI" id="CHEBI:30616"/>
        <dbReference type="ChEBI" id="CHEBI:33019"/>
        <dbReference type="ChEBI" id="CHEBI:58359"/>
        <dbReference type="ChEBI" id="CHEBI:78442"/>
        <dbReference type="ChEBI" id="CHEBI:78521"/>
        <dbReference type="ChEBI" id="CHEBI:456215"/>
        <dbReference type="EC" id="6.1.1.18"/>
    </reaction>
</comment>
<feature type="binding site" evidence="9">
    <location>
        <begin position="36"/>
        <end position="38"/>
    </location>
    <ligand>
        <name>ATP</name>
        <dbReference type="ChEBI" id="CHEBI:30616"/>
    </ligand>
</feature>
<reference evidence="14" key="1">
    <citation type="submission" date="2024-06" db="EMBL/GenBank/DDBJ databases">
        <title>Unveiling Genomic Reduction in Obligate Endosymbionts Buchnera of Aphids: Insights from Phylogenomic Comparative Analysis with Novel Genome Data and Co-obligate Endosymbionts.</title>
        <authorList>
            <person name="Lu C."/>
            <person name="Zou T."/>
            <person name="Liu Q."/>
            <person name="Huang X."/>
        </authorList>
    </citation>
    <scope>NUCLEOTIDE SEQUENCE</scope>
    <source>
        <strain evidence="14">Aphau13</strain>
    </source>
</reference>
<feature type="short sequence motif" description="'KMSKS' region" evidence="9">
    <location>
        <begin position="269"/>
        <end position="273"/>
    </location>
</feature>
<dbReference type="NCBIfam" id="TIGR00440">
    <property type="entry name" value="glnS"/>
    <property type="match status" value="1"/>
</dbReference>
<evidence type="ECO:0000256" key="5">
    <source>
        <dbReference type="ARBA" id="ARBA00022840"/>
    </source>
</evidence>
<evidence type="ECO:0000256" key="3">
    <source>
        <dbReference type="ARBA" id="ARBA00022598"/>
    </source>
</evidence>
<dbReference type="InterPro" id="IPR022861">
    <property type="entry name" value="Gln_tRNA_ligase_bac"/>
</dbReference>
<evidence type="ECO:0000259" key="11">
    <source>
        <dbReference type="Pfam" id="PF00749"/>
    </source>
</evidence>
<keyword evidence="6 9" id="KW-0648">Protein biosynthesis</keyword>
<dbReference type="GO" id="GO:0006425">
    <property type="term" value="P:glutaminyl-tRNA aminoacylation"/>
    <property type="evidence" value="ECO:0007669"/>
    <property type="project" value="UniProtKB-UniRule"/>
</dbReference>
<name>A0AAU6W6R5_9GAMM</name>
<dbReference type="GO" id="GO:0004819">
    <property type="term" value="F:glutamine-tRNA ligase activity"/>
    <property type="evidence" value="ECO:0007669"/>
    <property type="project" value="UniProtKB-UniRule"/>
</dbReference>
<dbReference type="Pfam" id="PF03950">
    <property type="entry name" value="tRNA-synt_1c_C"/>
    <property type="match status" value="1"/>
</dbReference>
<organism evidence="14">
    <name type="scientific">Buchnera aphidicola</name>
    <name type="common">Aphis aurantii</name>
    <dbReference type="NCBI Taxonomy" id="1470492"/>
    <lineage>
        <taxon>Bacteria</taxon>
        <taxon>Pseudomonadati</taxon>
        <taxon>Pseudomonadota</taxon>
        <taxon>Gammaproteobacteria</taxon>
        <taxon>Enterobacterales</taxon>
        <taxon>Erwiniaceae</taxon>
        <taxon>Buchnera</taxon>
    </lineage>
</organism>
<dbReference type="Pfam" id="PF20974">
    <property type="entry name" value="tRNA-synt_1c_C2"/>
    <property type="match status" value="1"/>
</dbReference>
<feature type="binding site" evidence="9">
    <location>
        <position position="68"/>
    </location>
    <ligand>
        <name>L-glutamine</name>
        <dbReference type="ChEBI" id="CHEBI:58359"/>
    </ligand>
</feature>
<evidence type="ECO:0000256" key="8">
    <source>
        <dbReference type="ARBA" id="ARBA00048270"/>
    </source>
</evidence>
<dbReference type="InterPro" id="IPR020061">
    <property type="entry name" value="Glu_tRNA_lig_a-bdl"/>
</dbReference>
<dbReference type="FunFam" id="1.10.1160.10:FF:000001">
    <property type="entry name" value="Glutamine--tRNA ligase"/>
    <property type="match status" value="1"/>
</dbReference>
<evidence type="ECO:0000256" key="7">
    <source>
        <dbReference type="ARBA" id="ARBA00023146"/>
    </source>
</evidence>
<dbReference type="InterPro" id="IPR014729">
    <property type="entry name" value="Rossmann-like_a/b/a_fold"/>
</dbReference>
<dbReference type="Pfam" id="PF00749">
    <property type="entry name" value="tRNA-synt_1c"/>
    <property type="match status" value="1"/>
</dbReference>
<dbReference type="PANTHER" id="PTHR43097:SF5">
    <property type="entry name" value="GLUTAMATE--TRNA LIGASE"/>
    <property type="match status" value="1"/>
</dbReference>
<comment type="similarity">
    <text evidence="1 9 10">Belongs to the class-I aminoacyl-tRNA synthetase family.</text>
</comment>
<comment type="subunit">
    <text evidence="9">Monomer.</text>
</comment>
<dbReference type="InterPro" id="IPR001412">
    <property type="entry name" value="aa-tRNA-synth_I_CS"/>
</dbReference>
<feature type="binding site" evidence="9">
    <location>
        <begin position="262"/>
        <end position="263"/>
    </location>
    <ligand>
        <name>ATP</name>
        <dbReference type="ChEBI" id="CHEBI:30616"/>
    </ligand>
</feature>
<feature type="domain" description="Glutamyl/glutaminyl-tRNA synthetase class Ib catalytic" evidence="11">
    <location>
        <begin position="29"/>
        <end position="338"/>
    </location>
</feature>
<dbReference type="RefSeq" id="WP_343154094.1">
    <property type="nucleotide sequence ID" value="NZ_CP135018.1"/>
</dbReference>
<dbReference type="SUPFAM" id="SSF50715">
    <property type="entry name" value="Ribosomal protein L25-like"/>
    <property type="match status" value="1"/>
</dbReference>
<accession>A0AAU6W6R5</accession>
<dbReference type="Gene3D" id="1.10.1160.10">
    <property type="entry name" value="Glutamyl-trna Synthetase, Domain 2"/>
    <property type="match status" value="1"/>
</dbReference>
<evidence type="ECO:0000259" key="13">
    <source>
        <dbReference type="Pfam" id="PF20974"/>
    </source>
</evidence>
<dbReference type="PANTHER" id="PTHR43097">
    <property type="entry name" value="GLUTAMINE-TRNA LIGASE"/>
    <property type="match status" value="1"/>
</dbReference>
<dbReference type="InterPro" id="IPR049437">
    <property type="entry name" value="tRNA-synt_1c_C2"/>
</dbReference>
<feature type="binding site" evidence="9">
    <location>
        <begin position="42"/>
        <end position="48"/>
    </location>
    <ligand>
        <name>ATP</name>
        <dbReference type="ChEBI" id="CHEBI:30616"/>
    </ligand>
</feature>
<keyword evidence="5 9" id="KW-0067">ATP-binding</keyword>
<dbReference type="EMBL" id="CP135018">
    <property type="protein sequence ID" value="XAJ80715.1"/>
    <property type="molecule type" value="Genomic_DNA"/>
</dbReference>
<dbReference type="Gene3D" id="3.40.50.620">
    <property type="entry name" value="HUPs"/>
    <property type="match status" value="1"/>
</dbReference>
<dbReference type="GO" id="GO:0005829">
    <property type="term" value="C:cytosol"/>
    <property type="evidence" value="ECO:0007669"/>
    <property type="project" value="TreeGrafter"/>
</dbReference>
<evidence type="ECO:0000256" key="2">
    <source>
        <dbReference type="ARBA" id="ARBA00022490"/>
    </source>
</evidence>
<dbReference type="AlphaFoldDB" id="A0AAU6W6R5"/>
<dbReference type="HAMAP" id="MF_00126">
    <property type="entry name" value="Gln_tRNA_synth"/>
    <property type="match status" value="1"/>
</dbReference>
<dbReference type="GO" id="GO:0005524">
    <property type="term" value="F:ATP binding"/>
    <property type="evidence" value="ECO:0007669"/>
    <property type="project" value="UniProtKB-UniRule"/>
</dbReference>
<comment type="caution">
    <text evidence="9">Lacks conserved residue(s) required for the propagation of feature annotation.</text>
</comment>
<dbReference type="Gene3D" id="3.90.800.10">
    <property type="entry name" value="Glutamyl-tRNA Synthetase, Domain 3"/>
    <property type="match status" value="1"/>
</dbReference>
<feature type="binding site" evidence="9">
    <location>
        <begin position="270"/>
        <end position="272"/>
    </location>
    <ligand>
        <name>ATP</name>
        <dbReference type="ChEBI" id="CHEBI:30616"/>
    </ligand>
</feature>
<protein>
    <recommendedName>
        <fullName evidence="9">Glutamine--tRNA ligase</fullName>
        <ecNumber evidence="9">6.1.1.18</ecNumber>
    </recommendedName>
    <alternativeName>
        <fullName evidence="9">Glutaminyl-tRNA synthetase</fullName>
        <shortName evidence="9">GlnRS</shortName>
    </alternativeName>
</protein>
<evidence type="ECO:0000259" key="12">
    <source>
        <dbReference type="Pfam" id="PF03950"/>
    </source>
</evidence>
<feature type="domain" description="Glutamyl/glutaminyl-tRNA synthetase class Ib anti-codon binding" evidence="12">
    <location>
        <begin position="341"/>
        <end position="438"/>
    </location>
</feature>
<dbReference type="InterPro" id="IPR050132">
    <property type="entry name" value="Gln/Glu-tRNA_Ligase"/>
</dbReference>
<dbReference type="Gene3D" id="2.40.240.10">
    <property type="entry name" value="Ribosomal Protein L25, Chain P"/>
    <property type="match status" value="2"/>
</dbReference>
<feature type="domain" description="tRNA synthetases class I (E and Q) anti-codon binding" evidence="13">
    <location>
        <begin position="457"/>
        <end position="535"/>
    </location>
</feature>
<dbReference type="InterPro" id="IPR020058">
    <property type="entry name" value="Glu/Gln-tRNA-synth_Ib_cat-dom"/>
</dbReference>
<dbReference type="SUPFAM" id="SSF52374">
    <property type="entry name" value="Nucleotidylyl transferase"/>
    <property type="match status" value="1"/>
</dbReference>
<keyword evidence="2 9" id="KW-0963">Cytoplasm</keyword>
<evidence type="ECO:0000256" key="1">
    <source>
        <dbReference type="ARBA" id="ARBA00005594"/>
    </source>
</evidence>
<dbReference type="FunFam" id="3.40.50.620:FF:000037">
    <property type="entry name" value="Glutamine--tRNA ligase cytoplasmic"/>
    <property type="match status" value="1"/>
</dbReference>
<dbReference type="InterPro" id="IPR004514">
    <property type="entry name" value="Gln-tRNA-synth"/>
</dbReference>
<evidence type="ECO:0000256" key="4">
    <source>
        <dbReference type="ARBA" id="ARBA00022741"/>
    </source>
</evidence>
<feature type="short sequence motif" description="'HIGH' region" evidence="9">
    <location>
        <begin position="35"/>
        <end position="45"/>
    </location>
</feature>
<evidence type="ECO:0000256" key="6">
    <source>
        <dbReference type="ARBA" id="ARBA00022917"/>
    </source>
</evidence>
<dbReference type="EC" id="6.1.1.18" evidence="9"/>
<dbReference type="GO" id="GO:0006424">
    <property type="term" value="P:glutamyl-tRNA aminoacylation"/>
    <property type="evidence" value="ECO:0007669"/>
    <property type="project" value="UniProtKB-UniRule"/>
</dbReference>
<evidence type="ECO:0000256" key="9">
    <source>
        <dbReference type="HAMAP-Rule" id="MF_00126"/>
    </source>
</evidence>
<dbReference type="InterPro" id="IPR020059">
    <property type="entry name" value="Glu/Gln-tRNA-synth_Ib_codon-bd"/>
</dbReference>